<dbReference type="AlphaFoldDB" id="A0A8J2ZXJ0"/>
<keyword evidence="1" id="KW-0378">Hydrolase</keyword>
<accession>A0A8J2ZXJ0</accession>
<dbReference type="NCBIfam" id="TIGR02883">
    <property type="entry name" value="spore_cwlD"/>
    <property type="match status" value="1"/>
</dbReference>
<comment type="caution">
    <text evidence="3">The sequence shown here is derived from an EMBL/GenBank/DDBJ whole genome shotgun (WGS) entry which is preliminary data.</text>
</comment>
<organism evidence="3 4">
    <name type="scientific">Pullulanibacillus pueri</name>
    <dbReference type="NCBI Taxonomy" id="1437324"/>
    <lineage>
        <taxon>Bacteria</taxon>
        <taxon>Bacillati</taxon>
        <taxon>Bacillota</taxon>
        <taxon>Bacilli</taxon>
        <taxon>Bacillales</taxon>
        <taxon>Sporolactobacillaceae</taxon>
        <taxon>Pullulanibacillus</taxon>
    </lineage>
</organism>
<dbReference type="GO" id="GO:0009253">
    <property type="term" value="P:peptidoglycan catabolic process"/>
    <property type="evidence" value="ECO:0007669"/>
    <property type="project" value="InterPro"/>
</dbReference>
<dbReference type="SMART" id="SM00646">
    <property type="entry name" value="Ami_3"/>
    <property type="match status" value="1"/>
</dbReference>
<dbReference type="InterPro" id="IPR014234">
    <property type="entry name" value="Spore_CwlD"/>
</dbReference>
<dbReference type="GO" id="GO:0008745">
    <property type="term" value="F:N-acetylmuramoyl-L-alanine amidase activity"/>
    <property type="evidence" value="ECO:0007669"/>
    <property type="project" value="InterPro"/>
</dbReference>
<name>A0A8J2ZXJ0_9BACL</name>
<evidence type="ECO:0000256" key="1">
    <source>
        <dbReference type="ARBA" id="ARBA00022801"/>
    </source>
</evidence>
<sequence>MQGRLKKAVIILGVLLLILIINYEVITRHSWDQWHLPLAGRIIVLDPGHGGADGGAESGDVQEDDIALEITKKLRDYLQEAGALVIMTREKDKDLADEGLKGLSKRKSQDLQRRVEIINHSDADMFVSIHLNKIPASQWHGAQTFYHPKSEDNKKLASFIQDSLRKNLENTDRLAKEIGHIYLLKQSKVPSSLVEVGFLSNPSEKQLLVQNDYQNKIAESIYNGILRYYTKEKEPAS</sequence>
<protein>
    <submittedName>
        <fullName evidence="3">Germination-specific N-acetylmuramoyl-L-alanine amidase</fullName>
    </submittedName>
</protein>
<dbReference type="RefSeq" id="WP_188498225.1">
    <property type="nucleotide sequence ID" value="NZ_BMFV01000026.1"/>
</dbReference>
<evidence type="ECO:0000313" key="4">
    <source>
        <dbReference type="Proteomes" id="UP000656813"/>
    </source>
</evidence>
<reference evidence="3" key="2">
    <citation type="submission" date="2020-09" db="EMBL/GenBank/DDBJ databases">
        <authorList>
            <person name="Sun Q."/>
            <person name="Zhou Y."/>
        </authorList>
    </citation>
    <scope>NUCLEOTIDE SEQUENCE</scope>
    <source>
        <strain evidence="3">CGMCC 1.12777</strain>
    </source>
</reference>
<dbReference type="Gene3D" id="3.40.630.40">
    <property type="entry name" value="Zn-dependent exopeptidases"/>
    <property type="match status" value="1"/>
</dbReference>
<reference evidence="3" key="1">
    <citation type="journal article" date="2014" name="Int. J. Syst. Evol. Microbiol.">
        <title>Complete genome sequence of Corynebacterium casei LMG S-19264T (=DSM 44701T), isolated from a smear-ripened cheese.</title>
        <authorList>
            <consortium name="US DOE Joint Genome Institute (JGI-PGF)"/>
            <person name="Walter F."/>
            <person name="Albersmeier A."/>
            <person name="Kalinowski J."/>
            <person name="Ruckert C."/>
        </authorList>
    </citation>
    <scope>NUCLEOTIDE SEQUENCE</scope>
    <source>
        <strain evidence="3">CGMCC 1.12777</strain>
    </source>
</reference>
<gene>
    <name evidence="3" type="primary">cwlD</name>
    <name evidence="3" type="ORF">GCM10007096_30280</name>
</gene>
<dbReference type="InterPro" id="IPR002508">
    <property type="entry name" value="MurNAc-LAA_cat"/>
</dbReference>
<evidence type="ECO:0000259" key="2">
    <source>
        <dbReference type="SMART" id="SM00646"/>
    </source>
</evidence>
<dbReference type="GO" id="GO:0030288">
    <property type="term" value="C:outer membrane-bounded periplasmic space"/>
    <property type="evidence" value="ECO:0007669"/>
    <property type="project" value="TreeGrafter"/>
</dbReference>
<dbReference type="PANTHER" id="PTHR30404:SF0">
    <property type="entry name" value="N-ACETYLMURAMOYL-L-ALANINE AMIDASE AMIC"/>
    <property type="match status" value="1"/>
</dbReference>
<proteinExistence type="predicted"/>
<evidence type="ECO:0000313" key="3">
    <source>
        <dbReference type="EMBL" id="GGH85274.1"/>
    </source>
</evidence>
<dbReference type="Proteomes" id="UP000656813">
    <property type="component" value="Unassembled WGS sequence"/>
</dbReference>
<dbReference type="PANTHER" id="PTHR30404">
    <property type="entry name" value="N-ACETYLMURAMOYL-L-ALANINE AMIDASE"/>
    <property type="match status" value="1"/>
</dbReference>
<dbReference type="EMBL" id="BMFV01000026">
    <property type="protein sequence ID" value="GGH85274.1"/>
    <property type="molecule type" value="Genomic_DNA"/>
</dbReference>
<keyword evidence="4" id="KW-1185">Reference proteome</keyword>
<dbReference type="CDD" id="cd02696">
    <property type="entry name" value="MurNAc-LAA"/>
    <property type="match status" value="1"/>
</dbReference>
<dbReference type="SUPFAM" id="SSF53187">
    <property type="entry name" value="Zn-dependent exopeptidases"/>
    <property type="match status" value="1"/>
</dbReference>
<dbReference type="InterPro" id="IPR050695">
    <property type="entry name" value="N-acetylmuramoyl_amidase_3"/>
</dbReference>
<dbReference type="Pfam" id="PF01520">
    <property type="entry name" value="Amidase_3"/>
    <property type="match status" value="1"/>
</dbReference>
<feature type="domain" description="MurNAc-LAA" evidence="2">
    <location>
        <begin position="115"/>
        <end position="226"/>
    </location>
</feature>